<dbReference type="InterPro" id="IPR006047">
    <property type="entry name" value="GH13_cat_dom"/>
</dbReference>
<feature type="region of interest" description="Disordered" evidence="1">
    <location>
        <begin position="1"/>
        <end position="22"/>
    </location>
</feature>
<accession>A0A074LN29</accession>
<proteinExistence type="predicted"/>
<comment type="caution">
    <text evidence="3">The sequence shown here is derived from an EMBL/GenBank/DDBJ whole genome shotgun (WGS) entry which is preliminary data.</text>
</comment>
<dbReference type="InterPro" id="IPR017853">
    <property type="entry name" value="GH"/>
</dbReference>
<dbReference type="PANTHER" id="PTHR10357">
    <property type="entry name" value="ALPHA-AMYLASE FAMILY MEMBER"/>
    <property type="match status" value="1"/>
</dbReference>
<dbReference type="Gene3D" id="3.20.20.80">
    <property type="entry name" value="Glycosidases"/>
    <property type="match status" value="1"/>
</dbReference>
<dbReference type="GO" id="GO:0005975">
    <property type="term" value="P:carbohydrate metabolic process"/>
    <property type="evidence" value="ECO:0007669"/>
    <property type="project" value="InterPro"/>
</dbReference>
<evidence type="ECO:0000259" key="2">
    <source>
        <dbReference type="SMART" id="SM00642"/>
    </source>
</evidence>
<evidence type="ECO:0000256" key="1">
    <source>
        <dbReference type="SAM" id="MobiDB-lite"/>
    </source>
</evidence>
<reference evidence="3 4" key="1">
    <citation type="submission" date="2014-04" db="EMBL/GenBank/DDBJ databases">
        <title>Characterization and application of a salt tolerant electro-active bacterium.</title>
        <authorList>
            <person name="Yang L."/>
            <person name="Wei S."/>
            <person name="Tay Q.X.M."/>
        </authorList>
    </citation>
    <scope>NUCLEOTIDE SEQUENCE [LARGE SCALE GENOMIC DNA]</scope>
    <source>
        <strain evidence="3 4">LY1</strain>
    </source>
</reference>
<keyword evidence="4" id="KW-1185">Reference proteome</keyword>
<evidence type="ECO:0000313" key="4">
    <source>
        <dbReference type="Proteomes" id="UP000027821"/>
    </source>
</evidence>
<gene>
    <name evidence="3" type="ORF">EL17_01875</name>
</gene>
<name>A0A074LN29_9BACT</name>
<dbReference type="eggNOG" id="COG0366">
    <property type="taxonomic scope" value="Bacteria"/>
</dbReference>
<feature type="domain" description="Glycosyl hydrolase family 13 catalytic" evidence="2">
    <location>
        <begin position="20"/>
        <end position="350"/>
    </location>
</feature>
<feature type="compositionally biased region" description="Polar residues" evidence="1">
    <location>
        <begin position="1"/>
        <end position="11"/>
    </location>
</feature>
<dbReference type="SUPFAM" id="SSF51445">
    <property type="entry name" value="(Trans)glycosidases"/>
    <property type="match status" value="1"/>
</dbReference>
<evidence type="ECO:0000313" key="3">
    <source>
        <dbReference type="EMBL" id="KEO75312.1"/>
    </source>
</evidence>
<protein>
    <recommendedName>
        <fullName evidence="2">Glycosyl hydrolase family 13 catalytic domain-containing protein</fullName>
    </recommendedName>
</protein>
<dbReference type="AlphaFoldDB" id="A0A074LN29"/>
<dbReference type="EMBL" id="JMIH01000013">
    <property type="protein sequence ID" value="KEO75312.1"/>
    <property type="molecule type" value="Genomic_DNA"/>
</dbReference>
<sequence length="439" mass="49885">MISCHQKTPDPSASDEVHDSSLPDWSKDKSILEINIGKYTPEGTFASFQKEIPRLKESGAGILKFTLIHESDTGDTDNPEKHPYSINDFKSLNSHYGSPEDFKNLVETIHDHGMYLILEWQAAHTSKNHEWTRTHPEYYIIEAEGNHSPSANAYSMEVPAINYTEVKVQDAMTEAMLYWVTNFGIDGFDCIDAELVSINFWTKVRKALNQSKQILMVAEGAHPTLYDAFDITYSKDISELQLAVSNGKIASDLLDSVVVEEQELYPNDYCRMRYLFIQDHHNEDSGSMDALLGPGHEAMAVFLYTAPGIPLIYAGQEALIGRRSFLLDQDNRQGGEYEIAGFYSVLNYLKKENQSLWNGIHGGEYRKLEVSTFPEVLCFSRMKDDNIVITILNLSDRKVYYNYTDAMEGTKRFFGNEDNNTEIGSAIEMEAWGYQVFIK</sequence>
<organism evidence="3 4">
    <name type="scientific">Anditalea andensis</name>
    <dbReference type="NCBI Taxonomy" id="1048983"/>
    <lineage>
        <taxon>Bacteria</taxon>
        <taxon>Pseudomonadati</taxon>
        <taxon>Bacteroidota</taxon>
        <taxon>Cytophagia</taxon>
        <taxon>Cytophagales</taxon>
        <taxon>Cytophagaceae</taxon>
        <taxon>Anditalea</taxon>
    </lineage>
</organism>
<dbReference type="SUPFAM" id="SSF51011">
    <property type="entry name" value="Glycosyl hydrolase domain"/>
    <property type="match status" value="1"/>
</dbReference>
<dbReference type="Proteomes" id="UP000027821">
    <property type="component" value="Unassembled WGS sequence"/>
</dbReference>
<dbReference type="Pfam" id="PF00128">
    <property type="entry name" value="Alpha-amylase"/>
    <property type="match status" value="1"/>
</dbReference>
<dbReference type="STRING" id="1048983.EL17_01875"/>
<dbReference type="SMART" id="SM00642">
    <property type="entry name" value="Aamy"/>
    <property type="match status" value="1"/>
</dbReference>